<evidence type="ECO:0000256" key="1">
    <source>
        <dbReference type="ARBA" id="ARBA00005051"/>
    </source>
</evidence>
<dbReference type="GO" id="GO:0003848">
    <property type="term" value="F:2-amino-4-hydroxy-6-hydroxymethyldihydropteridine diphosphokinase activity"/>
    <property type="evidence" value="ECO:0007669"/>
    <property type="project" value="UniProtKB-EC"/>
</dbReference>
<reference evidence="14" key="2">
    <citation type="submission" date="2021-04" db="EMBL/GenBank/DDBJ databases">
        <authorList>
            <person name="Gilroy R."/>
        </authorList>
    </citation>
    <scope>NUCLEOTIDE SEQUENCE</scope>
    <source>
        <strain evidence="14">G4-2901</strain>
    </source>
</reference>
<dbReference type="CDD" id="cd00483">
    <property type="entry name" value="HPPK"/>
    <property type="match status" value="1"/>
</dbReference>
<dbReference type="PANTHER" id="PTHR43071:SF1">
    <property type="entry name" value="2-AMINO-4-HYDROXY-6-HYDROXYMETHYLDIHYDROPTERIDINE PYROPHOSPHOKINASE"/>
    <property type="match status" value="1"/>
</dbReference>
<keyword evidence="9" id="KW-0289">Folate biosynthesis</keyword>
<comment type="similarity">
    <text evidence="2">Belongs to the HPPK family.</text>
</comment>
<evidence type="ECO:0000256" key="5">
    <source>
        <dbReference type="ARBA" id="ARBA00022679"/>
    </source>
</evidence>
<proteinExistence type="inferred from homology"/>
<evidence type="ECO:0000256" key="4">
    <source>
        <dbReference type="ARBA" id="ARBA00016218"/>
    </source>
</evidence>
<name>A0A948TAN4_9BACT</name>
<dbReference type="InterPro" id="IPR035907">
    <property type="entry name" value="Hppk_sf"/>
</dbReference>
<dbReference type="InterPro" id="IPR000550">
    <property type="entry name" value="Hppk"/>
</dbReference>
<dbReference type="EMBL" id="JAHLFW010000038">
    <property type="protein sequence ID" value="MBU3837484.1"/>
    <property type="molecule type" value="Genomic_DNA"/>
</dbReference>
<evidence type="ECO:0000259" key="13">
    <source>
        <dbReference type="Pfam" id="PF01288"/>
    </source>
</evidence>
<dbReference type="AlphaFoldDB" id="A0A948TAN4"/>
<dbReference type="GO" id="GO:0005524">
    <property type="term" value="F:ATP binding"/>
    <property type="evidence" value="ECO:0007669"/>
    <property type="project" value="UniProtKB-KW"/>
</dbReference>
<evidence type="ECO:0000256" key="2">
    <source>
        <dbReference type="ARBA" id="ARBA00005810"/>
    </source>
</evidence>
<gene>
    <name evidence="14" type="primary">folK</name>
    <name evidence="14" type="ORF">H9777_04015</name>
</gene>
<dbReference type="PANTHER" id="PTHR43071">
    <property type="entry name" value="2-AMINO-4-HYDROXY-6-HYDROXYMETHYLDIHYDROPTERIDINE PYROPHOSPHOKINASE"/>
    <property type="match status" value="1"/>
</dbReference>
<dbReference type="GO" id="GO:0046656">
    <property type="term" value="P:folic acid biosynthetic process"/>
    <property type="evidence" value="ECO:0007669"/>
    <property type="project" value="UniProtKB-KW"/>
</dbReference>
<dbReference type="Proteomes" id="UP000783796">
    <property type="component" value="Unassembled WGS sequence"/>
</dbReference>
<evidence type="ECO:0000256" key="7">
    <source>
        <dbReference type="ARBA" id="ARBA00022777"/>
    </source>
</evidence>
<keyword evidence="5 14" id="KW-0808">Transferase</keyword>
<keyword evidence="6" id="KW-0547">Nucleotide-binding</keyword>
<keyword evidence="8" id="KW-0067">ATP-binding</keyword>
<dbReference type="SUPFAM" id="SSF55083">
    <property type="entry name" value="6-hydroxymethyl-7,8-dihydropterin pyrophosphokinase, HPPK"/>
    <property type="match status" value="1"/>
</dbReference>
<feature type="domain" description="7,8-dihydro-6-hydroxymethylpterin-pyrophosphokinase" evidence="13">
    <location>
        <begin position="5"/>
        <end position="134"/>
    </location>
</feature>
<evidence type="ECO:0000256" key="10">
    <source>
        <dbReference type="ARBA" id="ARBA00029409"/>
    </source>
</evidence>
<evidence type="ECO:0000256" key="9">
    <source>
        <dbReference type="ARBA" id="ARBA00022909"/>
    </source>
</evidence>
<evidence type="ECO:0000256" key="11">
    <source>
        <dbReference type="ARBA" id="ARBA00029766"/>
    </source>
</evidence>
<reference evidence="14" key="1">
    <citation type="journal article" date="2021" name="PeerJ">
        <title>Extensive microbial diversity within the chicken gut microbiome revealed by metagenomics and culture.</title>
        <authorList>
            <person name="Gilroy R."/>
            <person name="Ravi A."/>
            <person name="Getino M."/>
            <person name="Pursley I."/>
            <person name="Horton D.L."/>
            <person name="Alikhan N.F."/>
            <person name="Baker D."/>
            <person name="Gharbi K."/>
            <person name="Hall N."/>
            <person name="Watson M."/>
            <person name="Adriaenssens E.M."/>
            <person name="Foster-Nyarko E."/>
            <person name="Jarju S."/>
            <person name="Secka A."/>
            <person name="Antonio M."/>
            <person name="Oren A."/>
            <person name="Chaudhuri R.R."/>
            <person name="La Ragione R."/>
            <person name="Hildebrand F."/>
            <person name="Pallen M.J."/>
        </authorList>
    </citation>
    <scope>NUCLEOTIDE SEQUENCE</scope>
    <source>
        <strain evidence="14">G4-2901</strain>
    </source>
</reference>
<evidence type="ECO:0000256" key="3">
    <source>
        <dbReference type="ARBA" id="ARBA00013253"/>
    </source>
</evidence>
<comment type="function">
    <text evidence="10">Catalyzes the transfer of pyrophosphate from adenosine triphosphate (ATP) to 6-hydroxymethyl-7,8-dihydropterin, an enzymatic step in folate biosynthesis pathway.</text>
</comment>
<protein>
    <recommendedName>
        <fullName evidence="4">2-amino-4-hydroxy-6-hydroxymethyldihydropteridine pyrophosphokinase</fullName>
        <ecNumber evidence="3">2.7.6.3</ecNumber>
    </recommendedName>
    <alternativeName>
        <fullName evidence="11">6-hydroxymethyl-7,8-dihydropterin pyrophosphokinase</fullName>
    </alternativeName>
    <alternativeName>
        <fullName evidence="12">7,8-dihydro-6-hydroxymethylpterin-pyrophosphokinase</fullName>
    </alternativeName>
</protein>
<evidence type="ECO:0000313" key="15">
    <source>
        <dbReference type="Proteomes" id="UP000783796"/>
    </source>
</evidence>
<dbReference type="NCBIfam" id="TIGR01498">
    <property type="entry name" value="folK"/>
    <property type="match status" value="1"/>
</dbReference>
<accession>A0A948TAN4</accession>
<comment type="caution">
    <text evidence="14">The sequence shown here is derived from an EMBL/GenBank/DDBJ whole genome shotgun (WGS) entry which is preliminary data.</text>
</comment>
<evidence type="ECO:0000256" key="12">
    <source>
        <dbReference type="ARBA" id="ARBA00033413"/>
    </source>
</evidence>
<sequence>MAKVFLGLGTNLGDKRNNLLTAVTNIEEKIGKVTSLSSFYETEPWGFESENSFLNAALCVETSLDPATILHIIKEIEIEMGRTQKSVNKIYSDRPIDIDILLYDDLTMETDELTIPHPLMTERDFVMKPLMEIADETVRSTITSNLREYKKRER</sequence>
<dbReference type="Gene3D" id="3.30.70.560">
    <property type="entry name" value="7,8-Dihydro-6-hydroxymethylpterin-pyrophosphokinase HPPK"/>
    <property type="match status" value="1"/>
</dbReference>
<dbReference type="Pfam" id="PF01288">
    <property type="entry name" value="HPPK"/>
    <property type="match status" value="1"/>
</dbReference>
<evidence type="ECO:0000256" key="6">
    <source>
        <dbReference type="ARBA" id="ARBA00022741"/>
    </source>
</evidence>
<evidence type="ECO:0000256" key="8">
    <source>
        <dbReference type="ARBA" id="ARBA00022840"/>
    </source>
</evidence>
<organism evidence="14 15">
    <name type="scientific">Candidatus Phocaeicola faecigallinarum</name>
    <dbReference type="NCBI Taxonomy" id="2838732"/>
    <lineage>
        <taxon>Bacteria</taxon>
        <taxon>Pseudomonadati</taxon>
        <taxon>Bacteroidota</taxon>
        <taxon>Bacteroidia</taxon>
        <taxon>Bacteroidales</taxon>
        <taxon>Bacteroidaceae</taxon>
        <taxon>Phocaeicola</taxon>
    </lineage>
</organism>
<keyword evidence="7" id="KW-0418">Kinase</keyword>
<comment type="pathway">
    <text evidence="1">Cofactor biosynthesis; tetrahydrofolate biosynthesis; 2-amino-4-hydroxy-6-hydroxymethyl-7,8-dihydropteridine diphosphate from 7,8-dihydroneopterin triphosphate: step 4/4.</text>
</comment>
<dbReference type="EC" id="2.7.6.3" evidence="3"/>
<evidence type="ECO:0000313" key="14">
    <source>
        <dbReference type="EMBL" id="MBU3837484.1"/>
    </source>
</evidence>
<dbReference type="GO" id="GO:0016301">
    <property type="term" value="F:kinase activity"/>
    <property type="evidence" value="ECO:0007669"/>
    <property type="project" value="UniProtKB-KW"/>
</dbReference>